<dbReference type="Proteomes" id="UP000019254">
    <property type="component" value="Unassembled WGS sequence"/>
</dbReference>
<dbReference type="EMBL" id="AODE01000054">
    <property type="protein sequence ID" value="EUJ24333.1"/>
    <property type="molecule type" value="Genomic_DNA"/>
</dbReference>
<accession>W7BVH5</accession>
<evidence type="ECO:0008006" key="3">
    <source>
        <dbReference type="Google" id="ProtNLM"/>
    </source>
</evidence>
<protein>
    <recommendedName>
        <fullName evidence="3">Lipoprotein</fullName>
    </recommendedName>
</protein>
<sequence length="593" mass="65434">DRMSVNGVAKTTLTTDEQGDFTYNNSTLVAGDVVKAEMKINGAYTGAKEVTVVDNGIVPAITLQEIEETHTIIKGKTTLFNNLIRVSLNGVVKDIITSDETGDFSYTIGKLQQNDVIEVALRVNGKYVVSATTIVKEELIRGIYGTVPWTWEVSSRTLTFGSGSFPTSNSDTNILSIQKDKRLKGMTIQNIKFTKPVMGNQQSQELFSGLSEIQTIQGLVLLDTSNVTNMSGMFGGLDGLRLLDLGGWDTSNVTDMSDMFSSSHRLGPLDIGNWDTSKVIDMSGMFSNADIKRPDIGNWDTSSVTDMSRMFLESSFLESLDIGRWDTSKVTDMSQMFYQTTCLESLDIGQWDTSKVTDMSGMFFGLEIGGLRWLNIEKWNTSSVTDMSEMFFGAAFLTSLDLGNWDTSNVKDMADMFGDTKSLKSLEIGDWDTSEVTNMFGMFFIWGSKASLKTLEISRWDTSKVTNMSRMFFGASGLTSVDVGSWDTSNVTVMYDMFSGASSLESLDVSRWDTSKVTNMSRMFSDATALDTLKLGAKFKFKGSAGLMEKNVTPYTGKWKNTQDEAALYGSTAEFVTGYDGLKPGTYIREKLK</sequence>
<evidence type="ECO:0000313" key="1">
    <source>
        <dbReference type="EMBL" id="EUJ24333.1"/>
    </source>
</evidence>
<dbReference type="STRING" id="1265820.PCORN_18811"/>
<dbReference type="NCBIfam" id="TIGR02167">
    <property type="entry name" value="Liste_lipo_26"/>
    <property type="match status" value="11"/>
</dbReference>
<dbReference type="SUPFAM" id="SSF52058">
    <property type="entry name" value="L domain-like"/>
    <property type="match status" value="1"/>
</dbReference>
<dbReference type="PATRIC" id="fig|1265820.5.peg.3703"/>
<name>W7BVH5_9LIST</name>
<keyword evidence="2" id="KW-1185">Reference proteome</keyword>
<dbReference type="AlphaFoldDB" id="W7BVH5"/>
<proteinExistence type="predicted"/>
<dbReference type="Gene3D" id="3.80.10.10">
    <property type="entry name" value="Ribonuclease Inhibitor"/>
    <property type="match status" value="2"/>
</dbReference>
<dbReference type="InterPro" id="IPR032675">
    <property type="entry name" value="LRR_dom_sf"/>
</dbReference>
<reference evidence="1 2" key="1">
    <citation type="journal article" date="2014" name="Int. J. Syst. Evol. Microbiol.">
        <title>Listeria floridensis sp. nov., Listeria aquatica sp. nov., Listeria cornellensis sp. nov., Listeria riparia sp. nov. and Listeria grandensis sp. nov., from agricultural and natural environments.</title>
        <authorList>
            <person name="den Bakker H.C."/>
            <person name="Warchocki S."/>
            <person name="Wright E.M."/>
            <person name="Allred A.F."/>
            <person name="Ahlstrom C."/>
            <person name="Manuel C.S."/>
            <person name="Stasiewicz M.J."/>
            <person name="Burrell A."/>
            <person name="Roof S."/>
            <person name="Strawn L."/>
            <person name="Fortes E.D."/>
            <person name="Nightingale K.K."/>
            <person name="Kephart D."/>
            <person name="Wiedmann M."/>
        </authorList>
    </citation>
    <scope>NUCLEOTIDE SEQUENCE [LARGE SCALE GENOMIC DNA]</scope>
    <source>
        <strain evidence="2">FSL F6-969</strain>
    </source>
</reference>
<dbReference type="InterPro" id="IPR005046">
    <property type="entry name" value="DUF285"/>
</dbReference>
<feature type="non-terminal residue" evidence="1">
    <location>
        <position position="1"/>
    </location>
</feature>
<dbReference type="InterPro" id="IPR011889">
    <property type="entry name" value="Liste_lipo_26"/>
</dbReference>
<organism evidence="1 2">
    <name type="scientific">Listeria cornellensis FSL F6-0969</name>
    <dbReference type="NCBI Taxonomy" id="1265820"/>
    <lineage>
        <taxon>Bacteria</taxon>
        <taxon>Bacillati</taxon>
        <taxon>Bacillota</taxon>
        <taxon>Bacilli</taxon>
        <taxon>Bacillales</taxon>
        <taxon>Listeriaceae</taxon>
        <taxon>Listeria</taxon>
    </lineage>
</organism>
<evidence type="ECO:0000313" key="2">
    <source>
        <dbReference type="Proteomes" id="UP000019254"/>
    </source>
</evidence>
<gene>
    <name evidence="1" type="ORF">PCORN_18811</name>
</gene>
<dbReference type="Pfam" id="PF03382">
    <property type="entry name" value="DUF285"/>
    <property type="match status" value="4"/>
</dbReference>
<dbReference type="RefSeq" id="WP_149024407.1">
    <property type="nucleotide sequence ID" value="NZ_AODE01000054.1"/>
</dbReference>
<comment type="caution">
    <text evidence="1">The sequence shown here is derived from an EMBL/GenBank/DDBJ whole genome shotgun (WGS) entry which is preliminary data.</text>
</comment>